<protein>
    <recommendedName>
        <fullName evidence="10">SUN-like protein 1</fullName>
    </recommendedName>
</protein>
<comment type="subcellular location">
    <subcellularLocation>
        <location evidence="1">Endoplasmic reticulum membrane</location>
        <topology evidence="1">Single-pass type I membrane protein</topology>
    </subcellularLocation>
</comment>
<dbReference type="AlphaFoldDB" id="A0A8H7ZDP9"/>
<dbReference type="Gene3D" id="2.60.120.260">
    <property type="entry name" value="Galactose-binding domain-like"/>
    <property type="match status" value="1"/>
</dbReference>
<evidence type="ECO:0000256" key="10">
    <source>
        <dbReference type="ARBA" id="ARBA00075366"/>
    </source>
</evidence>
<dbReference type="GeneID" id="93653805"/>
<accession>A0A8H7ZDP9</accession>
<keyword evidence="4" id="KW-0256">Endoplasmic reticulum</keyword>
<evidence type="ECO:0000256" key="5">
    <source>
        <dbReference type="ARBA" id="ARBA00022989"/>
    </source>
</evidence>
<keyword evidence="7" id="KW-0325">Glycoprotein</keyword>
<comment type="similarity">
    <text evidence="8">Belongs to the SLP1 family.</text>
</comment>
<feature type="compositionally biased region" description="Basic and acidic residues" evidence="11">
    <location>
        <begin position="549"/>
        <end position="560"/>
    </location>
</feature>
<evidence type="ECO:0000256" key="11">
    <source>
        <dbReference type="SAM" id="MobiDB-lite"/>
    </source>
</evidence>
<dbReference type="GO" id="GO:0034975">
    <property type="term" value="P:protein folding in endoplasmic reticulum"/>
    <property type="evidence" value="ECO:0007669"/>
    <property type="project" value="TreeGrafter"/>
</dbReference>
<keyword evidence="6 12" id="KW-0472">Membrane</keyword>
<feature type="region of interest" description="Disordered" evidence="11">
    <location>
        <begin position="130"/>
        <end position="149"/>
    </location>
</feature>
<dbReference type="InterPro" id="IPR012919">
    <property type="entry name" value="SUN_dom"/>
</dbReference>
<evidence type="ECO:0000256" key="9">
    <source>
        <dbReference type="ARBA" id="ARBA00064635"/>
    </source>
</evidence>
<dbReference type="PANTHER" id="PTHR12953:SF0">
    <property type="entry name" value="SUN DOMAIN-CONTAINING OSSIFICATION FACTOR"/>
    <property type="match status" value="1"/>
</dbReference>
<feature type="domain" description="SUN" evidence="13">
    <location>
        <begin position="148"/>
        <end position="315"/>
    </location>
</feature>
<dbReference type="Pfam" id="PF07738">
    <property type="entry name" value="Sad1_UNC"/>
    <property type="match status" value="1"/>
</dbReference>
<dbReference type="PROSITE" id="PS51469">
    <property type="entry name" value="SUN"/>
    <property type="match status" value="1"/>
</dbReference>
<sequence length="600" mass="68203">MIPIFTYTSSTSLYFSLLSQTRAFMLSKWVITFLAVCFNKCACQTPEASNNAPLTNTSSLDYTPINYTIPVFLSTPNPSLADIHGERQQLYLQSPVLQPRSDNGTFADSILDECHFMSFEEWKKQKIDTNFSSSNSSRNATDASKQLTNDTSTNMTEIAVVEFTEQEGTTYKNKFNFASADCAATIVKTNSQAKGASAILKENKDSYLLNECSVENKFIIIELCQDILVSQVVLGNYEFFSSMYKNIRVSVSDRFPTQNWRELGQFTTENIRDVQTFNITNPLIWARYLKLEILSHYGNEFYCPISVVRVHGKTMIDEFKEDEEISSSQLQNPEPNSITELATSDTQLESLINDTFNECNVVLPHLLLNEFLKDHNTTTNNHCLPSEGNSSVITSTTATVATTQESIYKNIIKRLTLLESNATLSLLYIEEQSKLLSTAFSNLEKRQSSNFNHLLKSVNTTLLHQLAIFKESYHEMYHQYSELFHLQDHKYKHFLAESNQKMKAISSDLTFQKRLSFFNSIIIICLLVYVILTREINIEVQNGSGKRRGTLDKLNFDPQRHGNTSTPEQNGNGISSLSDPILPPTKPIHNEHHQKHRKST</sequence>
<comment type="caution">
    <text evidence="14">The sequence shown here is derived from an EMBL/GenBank/DDBJ whole genome shotgun (WGS) entry which is preliminary data.</text>
</comment>
<dbReference type="RefSeq" id="XP_067546656.1">
    <property type="nucleotide sequence ID" value="XM_067694324.1"/>
</dbReference>
<dbReference type="OrthoDB" id="266334at2759"/>
<dbReference type="Proteomes" id="UP000669133">
    <property type="component" value="Unassembled WGS sequence"/>
</dbReference>
<dbReference type="FunFam" id="2.60.120.260:FF:000099">
    <property type="entry name" value="Uncharacterized protein, isoform C"/>
    <property type="match status" value="1"/>
</dbReference>
<proteinExistence type="inferred from homology"/>
<keyword evidence="15" id="KW-1185">Reference proteome</keyword>
<evidence type="ECO:0000256" key="12">
    <source>
        <dbReference type="SAM" id="Phobius"/>
    </source>
</evidence>
<evidence type="ECO:0000256" key="7">
    <source>
        <dbReference type="ARBA" id="ARBA00023180"/>
    </source>
</evidence>
<dbReference type="EMBL" id="JAEOAQ010000007">
    <property type="protein sequence ID" value="KAG5417540.1"/>
    <property type="molecule type" value="Genomic_DNA"/>
</dbReference>
<feature type="region of interest" description="Disordered" evidence="11">
    <location>
        <begin position="547"/>
        <end position="600"/>
    </location>
</feature>
<keyword evidence="5 12" id="KW-1133">Transmembrane helix</keyword>
<dbReference type="PANTHER" id="PTHR12953">
    <property type="entry name" value="MEMBRANE PROTEIN CH1 RELATED"/>
    <property type="match status" value="1"/>
</dbReference>
<keyword evidence="3" id="KW-0732">Signal</keyword>
<keyword evidence="2 12" id="KW-0812">Transmembrane</keyword>
<dbReference type="SUPFAM" id="SSF49785">
    <property type="entry name" value="Galactose-binding domain-like"/>
    <property type="match status" value="1"/>
</dbReference>
<evidence type="ECO:0000259" key="13">
    <source>
        <dbReference type="PROSITE" id="PS51469"/>
    </source>
</evidence>
<evidence type="ECO:0000256" key="4">
    <source>
        <dbReference type="ARBA" id="ARBA00022824"/>
    </source>
</evidence>
<dbReference type="GO" id="GO:0005789">
    <property type="term" value="C:endoplasmic reticulum membrane"/>
    <property type="evidence" value="ECO:0007669"/>
    <property type="project" value="UniProtKB-SubCell"/>
</dbReference>
<evidence type="ECO:0000256" key="1">
    <source>
        <dbReference type="ARBA" id="ARBA00004115"/>
    </source>
</evidence>
<feature type="transmembrane region" description="Helical" evidence="12">
    <location>
        <begin position="515"/>
        <end position="532"/>
    </location>
</feature>
<reference evidence="14 15" key="1">
    <citation type="submission" date="2020-12" db="EMBL/GenBank/DDBJ databases">
        <title>Effect of drift, selection, and recombination on the evolution of hybrid genomes in Candida yeast pathogens.</title>
        <authorList>
            <person name="Mixao V."/>
            <person name="Ksiezopolska E."/>
            <person name="Saus E."/>
            <person name="Boekhout T."/>
            <person name="Gacser A."/>
            <person name="Gabaldon T."/>
        </authorList>
    </citation>
    <scope>NUCLEOTIDE SEQUENCE [LARGE SCALE GENOMIC DNA]</scope>
    <source>
        <strain evidence="14 15">BP57</strain>
    </source>
</reference>
<evidence type="ECO:0000256" key="8">
    <source>
        <dbReference type="ARBA" id="ARBA00061226"/>
    </source>
</evidence>
<evidence type="ECO:0000313" key="14">
    <source>
        <dbReference type="EMBL" id="KAG5417540.1"/>
    </source>
</evidence>
<name>A0A8H7ZDP9_9ASCO</name>
<gene>
    <name evidence="14" type="ORF">I9W82_005176</name>
</gene>
<evidence type="ECO:0000256" key="3">
    <source>
        <dbReference type="ARBA" id="ARBA00022729"/>
    </source>
</evidence>
<evidence type="ECO:0000256" key="2">
    <source>
        <dbReference type="ARBA" id="ARBA00022692"/>
    </source>
</evidence>
<dbReference type="InterPro" id="IPR045120">
    <property type="entry name" value="Suco/Slp1-like"/>
</dbReference>
<dbReference type="InterPro" id="IPR008979">
    <property type="entry name" value="Galactose-bd-like_sf"/>
</dbReference>
<feature type="compositionally biased region" description="Polar residues" evidence="11">
    <location>
        <begin position="561"/>
        <end position="578"/>
    </location>
</feature>
<comment type="subunit">
    <text evidence="9">Interacts with EMP65.</text>
</comment>
<organism evidence="14 15">
    <name type="scientific">Candida metapsilosis</name>
    <dbReference type="NCBI Taxonomy" id="273372"/>
    <lineage>
        <taxon>Eukaryota</taxon>
        <taxon>Fungi</taxon>
        <taxon>Dikarya</taxon>
        <taxon>Ascomycota</taxon>
        <taxon>Saccharomycotina</taxon>
        <taxon>Pichiomycetes</taxon>
        <taxon>Debaryomycetaceae</taxon>
        <taxon>Candida/Lodderomyces clade</taxon>
        <taxon>Candida</taxon>
    </lineage>
</organism>
<evidence type="ECO:0000256" key="6">
    <source>
        <dbReference type="ARBA" id="ARBA00023136"/>
    </source>
</evidence>
<evidence type="ECO:0000313" key="15">
    <source>
        <dbReference type="Proteomes" id="UP000669133"/>
    </source>
</evidence>